<name>A0A9W8GC04_9FUNG</name>
<feature type="chain" id="PRO_5040759905" description="Peptidase S1 domain-containing protein" evidence="2">
    <location>
        <begin position="20"/>
        <end position="395"/>
    </location>
</feature>
<evidence type="ECO:0000313" key="4">
    <source>
        <dbReference type="Proteomes" id="UP001151516"/>
    </source>
</evidence>
<organism evidence="3 4">
    <name type="scientific">Coemansia spiralis</name>
    <dbReference type="NCBI Taxonomy" id="417178"/>
    <lineage>
        <taxon>Eukaryota</taxon>
        <taxon>Fungi</taxon>
        <taxon>Fungi incertae sedis</taxon>
        <taxon>Zoopagomycota</taxon>
        <taxon>Kickxellomycotina</taxon>
        <taxon>Kickxellomycetes</taxon>
        <taxon>Kickxellales</taxon>
        <taxon>Kickxellaceae</taxon>
        <taxon>Coemansia</taxon>
    </lineage>
</organism>
<evidence type="ECO:0000313" key="3">
    <source>
        <dbReference type="EMBL" id="KAJ2685262.1"/>
    </source>
</evidence>
<keyword evidence="1" id="KW-0812">Transmembrane</keyword>
<dbReference type="InterPro" id="IPR009003">
    <property type="entry name" value="Peptidase_S1_PA"/>
</dbReference>
<keyword evidence="4" id="KW-1185">Reference proteome</keyword>
<gene>
    <name evidence="3" type="ORF">IWW39_004389</name>
</gene>
<dbReference type="Gene3D" id="2.40.10.10">
    <property type="entry name" value="Trypsin-like serine proteases"/>
    <property type="match status" value="2"/>
</dbReference>
<keyword evidence="2" id="KW-0732">Signal</keyword>
<dbReference type="EMBL" id="JANBTX010000162">
    <property type="protein sequence ID" value="KAJ2685262.1"/>
    <property type="molecule type" value="Genomic_DNA"/>
</dbReference>
<dbReference type="OrthoDB" id="6380398at2759"/>
<reference evidence="3" key="1">
    <citation type="submission" date="2022-07" db="EMBL/GenBank/DDBJ databases">
        <title>Phylogenomic reconstructions and comparative analyses of Kickxellomycotina fungi.</title>
        <authorList>
            <person name="Reynolds N.K."/>
            <person name="Stajich J.E."/>
            <person name="Barry K."/>
            <person name="Grigoriev I.V."/>
            <person name="Crous P."/>
            <person name="Smith M.E."/>
        </authorList>
    </citation>
    <scope>NUCLEOTIDE SEQUENCE</scope>
    <source>
        <strain evidence="3">CBS 109367</strain>
    </source>
</reference>
<feature type="signal peptide" evidence="2">
    <location>
        <begin position="1"/>
        <end position="19"/>
    </location>
</feature>
<comment type="caution">
    <text evidence="3">The sequence shown here is derived from an EMBL/GenBank/DDBJ whole genome shotgun (WGS) entry which is preliminary data.</text>
</comment>
<dbReference type="AlphaFoldDB" id="A0A9W8GC04"/>
<keyword evidence="1" id="KW-0472">Membrane</keyword>
<feature type="transmembrane region" description="Helical" evidence="1">
    <location>
        <begin position="334"/>
        <end position="357"/>
    </location>
</feature>
<dbReference type="Proteomes" id="UP001151516">
    <property type="component" value="Unassembled WGS sequence"/>
</dbReference>
<evidence type="ECO:0008006" key="5">
    <source>
        <dbReference type="Google" id="ProtNLM"/>
    </source>
</evidence>
<accession>A0A9W8GC04</accession>
<protein>
    <recommendedName>
        <fullName evidence="5">Peptidase S1 domain-containing protein</fullName>
    </recommendedName>
</protein>
<dbReference type="InterPro" id="IPR043504">
    <property type="entry name" value="Peptidase_S1_PA_chymotrypsin"/>
</dbReference>
<keyword evidence="1" id="KW-1133">Transmembrane helix</keyword>
<dbReference type="SUPFAM" id="SSF50494">
    <property type="entry name" value="Trypsin-like serine proteases"/>
    <property type="match status" value="1"/>
</dbReference>
<proteinExistence type="predicted"/>
<evidence type="ECO:0000256" key="2">
    <source>
        <dbReference type="SAM" id="SignalP"/>
    </source>
</evidence>
<evidence type="ECO:0000256" key="1">
    <source>
        <dbReference type="SAM" id="Phobius"/>
    </source>
</evidence>
<sequence>MKFVHTVLALAAGLSVAIASGESPSVRRLFRRNTTPSDVNGFKGAILLKNGQQTSCEVALMRNTYGFVAASCLDYLDKDAKSVNQSTIYEVAISGGNQVSYGTVMVSRVTPNPRYDPKTFANNLAVVEFTGNGGRYEFVNYIASWRPDWSSMYYVRRSMVSTMWNMPVVAPYTESSEDLAGCARANRLFLQNQKDMMCNKMSTPSPLNSTCSVPYGSVYGVNGVNIAIAALYSHSAIYGDNICGGNVYNYYTVMENYVHWAMSVLKTRVPVYHSRVAEYTENMNPEYTMTIPGQPSDIDGVKVVGGDIYRIKTEEVPKAEPEAKEGEKEKKGGLSIPAIVAIVLGALLVLGLALYLYRKKQKGKLGELSRVRKWWMFGGMGNRNSQGPPAYPTHY</sequence>